<evidence type="ECO:0000256" key="1">
    <source>
        <dbReference type="ARBA" id="ARBA00008059"/>
    </source>
</evidence>
<dbReference type="InterPro" id="IPR002611">
    <property type="entry name" value="IstB_ATP-bd"/>
</dbReference>
<dbReference type="CDD" id="cd00009">
    <property type="entry name" value="AAA"/>
    <property type="match status" value="1"/>
</dbReference>
<sequence>MNKTITELQQDFRQLRLAETAEELPKLLRKAEQSSWTYQEFLEQLTAFELNKREIKSIEKRLKNARFPYLKSLTEFDLDAQQTLTKRQLTQLEELQWLEQHYNLILLGPPGVGKTFLSVGLGLEAVYKGFQVSFVTMGELLHLLKTQEYTHKSQVQMKRIQSSDLVIIDDLMYMAMDQREANLFFQLINHLYEKSSIILTSNKSPEQWSELMGDQGITTAILDRLLHRVEVVHMDGESYRMKNRQQLFEAEM</sequence>
<accession>A0A494YRD5</accession>
<reference evidence="5 6" key="1">
    <citation type="journal article" date="2016" name="Antonie Van Leeuwenhoek">
        <title>Lysinibacillus endophyticus sp. nov., an indole-3-acetic acid producing endophytic bacterium isolated from corn root (Zea mays cv. Xinken-5).</title>
        <authorList>
            <person name="Yu J."/>
            <person name="Guan X."/>
            <person name="Liu C."/>
            <person name="Xiang W."/>
            <person name="Yu Z."/>
            <person name="Liu X."/>
            <person name="Wang G."/>
        </authorList>
    </citation>
    <scope>NUCLEOTIDE SEQUENCE [LARGE SCALE GENOMIC DNA]</scope>
    <source>
        <strain evidence="5 6">DSM 100506</strain>
    </source>
</reference>
<dbReference type="InterPro" id="IPR047661">
    <property type="entry name" value="IstB"/>
</dbReference>
<dbReference type="Gene3D" id="3.40.50.300">
    <property type="entry name" value="P-loop containing nucleotide triphosphate hydrolases"/>
    <property type="match status" value="1"/>
</dbReference>
<dbReference type="Pfam" id="PF01695">
    <property type="entry name" value="IstB_IS21"/>
    <property type="match status" value="1"/>
</dbReference>
<dbReference type="OrthoDB" id="2052561at2"/>
<evidence type="ECO:0000313" key="6">
    <source>
        <dbReference type="Proteomes" id="UP000272238"/>
    </source>
</evidence>
<keyword evidence="6" id="KW-1185">Reference proteome</keyword>
<organism evidence="5 6">
    <name type="scientific">Ureibacillus endophyticus</name>
    <dbReference type="NCBI Taxonomy" id="1978490"/>
    <lineage>
        <taxon>Bacteria</taxon>
        <taxon>Bacillati</taxon>
        <taxon>Bacillota</taxon>
        <taxon>Bacilli</taxon>
        <taxon>Bacillales</taxon>
        <taxon>Caryophanaceae</taxon>
        <taxon>Ureibacillus</taxon>
    </lineage>
</organism>
<name>A0A494YRD5_9BACL</name>
<dbReference type="GO" id="GO:0005524">
    <property type="term" value="F:ATP binding"/>
    <property type="evidence" value="ECO:0007669"/>
    <property type="project" value="UniProtKB-KW"/>
</dbReference>
<evidence type="ECO:0000313" key="5">
    <source>
        <dbReference type="EMBL" id="RKQ11826.1"/>
    </source>
</evidence>
<protein>
    <submittedName>
        <fullName evidence="5">ATP-binding protein</fullName>
    </submittedName>
</protein>
<dbReference type="PIRSF" id="PIRSF003073">
    <property type="entry name" value="DNAC_TnpB_IstB"/>
    <property type="match status" value="1"/>
</dbReference>
<dbReference type="Proteomes" id="UP000272238">
    <property type="component" value="Unassembled WGS sequence"/>
</dbReference>
<evidence type="ECO:0000256" key="2">
    <source>
        <dbReference type="ARBA" id="ARBA00022741"/>
    </source>
</evidence>
<feature type="domain" description="AAA+ ATPase" evidence="4">
    <location>
        <begin position="100"/>
        <end position="235"/>
    </location>
</feature>
<dbReference type="InterPro" id="IPR027417">
    <property type="entry name" value="P-loop_NTPase"/>
</dbReference>
<proteinExistence type="inferred from homology"/>
<evidence type="ECO:0000259" key="4">
    <source>
        <dbReference type="SMART" id="SM00382"/>
    </source>
</evidence>
<gene>
    <name evidence="5" type="ORF">D8M03_17425</name>
</gene>
<dbReference type="AlphaFoldDB" id="A0A494YRD5"/>
<dbReference type="GO" id="GO:0006260">
    <property type="term" value="P:DNA replication"/>
    <property type="evidence" value="ECO:0007669"/>
    <property type="project" value="TreeGrafter"/>
</dbReference>
<dbReference type="InterPro" id="IPR003593">
    <property type="entry name" value="AAA+_ATPase"/>
</dbReference>
<dbReference type="PANTHER" id="PTHR30050">
    <property type="entry name" value="CHROMOSOMAL REPLICATION INITIATOR PROTEIN DNAA"/>
    <property type="match status" value="1"/>
</dbReference>
<dbReference type="PANTHER" id="PTHR30050:SF4">
    <property type="entry name" value="ATP-BINDING PROTEIN RV3427C IN INSERTION SEQUENCE-RELATED"/>
    <property type="match status" value="1"/>
</dbReference>
<dbReference type="InterPro" id="IPR028350">
    <property type="entry name" value="DNAC/IstB-like"/>
</dbReference>
<dbReference type="RefSeq" id="WP_121216042.1">
    <property type="nucleotide sequence ID" value="NZ_RBZN01000101.1"/>
</dbReference>
<dbReference type="SUPFAM" id="SSF52540">
    <property type="entry name" value="P-loop containing nucleoside triphosphate hydrolases"/>
    <property type="match status" value="1"/>
</dbReference>
<comment type="caution">
    <text evidence="5">The sequence shown here is derived from an EMBL/GenBank/DDBJ whole genome shotgun (WGS) entry which is preliminary data.</text>
</comment>
<dbReference type="EMBL" id="RBZN01000101">
    <property type="protein sequence ID" value="RKQ11826.1"/>
    <property type="molecule type" value="Genomic_DNA"/>
</dbReference>
<keyword evidence="2" id="KW-0547">Nucleotide-binding</keyword>
<keyword evidence="3 5" id="KW-0067">ATP-binding</keyword>
<dbReference type="SMART" id="SM00382">
    <property type="entry name" value="AAA"/>
    <property type="match status" value="1"/>
</dbReference>
<comment type="similarity">
    <text evidence="1">Belongs to the IS21/IS1162 putative ATP-binding protein family.</text>
</comment>
<evidence type="ECO:0000256" key="3">
    <source>
        <dbReference type="ARBA" id="ARBA00022840"/>
    </source>
</evidence>
<dbReference type="NCBIfam" id="NF038214">
    <property type="entry name" value="IS21_help_AAA"/>
    <property type="match status" value="1"/>
</dbReference>